<comment type="caution">
    <text evidence="2">The sequence shown here is derived from an EMBL/GenBank/DDBJ whole genome shotgun (WGS) entry which is preliminary data.</text>
</comment>
<name>A0ABP3IRS9_9ACTN</name>
<feature type="region of interest" description="Disordered" evidence="1">
    <location>
        <begin position="58"/>
        <end position="79"/>
    </location>
</feature>
<dbReference type="Proteomes" id="UP001500879">
    <property type="component" value="Unassembled WGS sequence"/>
</dbReference>
<protein>
    <submittedName>
        <fullName evidence="2">Uncharacterized protein</fullName>
    </submittedName>
</protein>
<evidence type="ECO:0000313" key="2">
    <source>
        <dbReference type="EMBL" id="GAA0420740.1"/>
    </source>
</evidence>
<organism evidence="2 3">
    <name type="scientific">Streptomyces luteireticuli</name>
    <dbReference type="NCBI Taxonomy" id="173858"/>
    <lineage>
        <taxon>Bacteria</taxon>
        <taxon>Bacillati</taxon>
        <taxon>Actinomycetota</taxon>
        <taxon>Actinomycetes</taxon>
        <taxon>Kitasatosporales</taxon>
        <taxon>Streptomycetaceae</taxon>
        <taxon>Streptomyces</taxon>
    </lineage>
</organism>
<dbReference type="EMBL" id="BAAABX010000051">
    <property type="protein sequence ID" value="GAA0420740.1"/>
    <property type="molecule type" value="Genomic_DNA"/>
</dbReference>
<gene>
    <name evidence="2" type="ORF">GCM10010357_47600</name>
</gene>
<evidence type="ECO:0000313" key="3">
    <source>
        <dbReference type="Proteomes" id="UP001500879"/>
    </source>
</evidence>
<proteinExistence type="predicted"/>
<feature type="region of interest" description="Disordered" evidence="1">
    <location>
        <begin position="21"/>
        <end position="43"/>
    </location>
</feature>
<keyword evidence="3" id="KW-1185">Reference proteome</keyword>
<evidence type="ECO:0000256" key="1">
    <source>
        <dbReference type="SAM" id="MobiDB-lite"/>
    </source>
</evidence>
<reference evidence="3" key="1">
    <citation type="journal article" date="2019" name="Int. J. Syst. Evol. Microbiol.">
        <title>The Global Catalogue of Microorganisms (GCM) 10K type strain sequencing project: providing services to taxonomists for standard genome sequencing and annotation.</title>
        <authorList>
            <consortium name="The Broad Institute Genomics Platform"/>
            <consortium name="The Broad Institute Genome Sequencing Center for Infectious Disease"/>
            <person name="Wu L."/>
            <person name="Ma J."/>
        </authorList>
    </citation>
    <scope>NUCLEOTIDE SEQUENCE [LARGE SCALE GENOMIC DNA]</scope>
    <source>
        <strain evidence="3">JCM 4788</strain>
    </source>
</reference>
<sequence length="79" mass="8296">MDDRDARREEPAGRVGVVADEGGIGRRVPDEVEAPEVGGDPAQREHRVQLVVTTQEKGATGSGQYCHGAAVPSRATSSL</sequence>
<accession>A0ABP3IRS9</accession>